<sequence length="790" mass="85653">MHHAPDDRDLLGVLLRAVPAWQEPVTHVEHLAARAGTTAPWPRWVPTELREALGRRGVQEPWLHQVQAADAGHNGRPTVIATGTASGKSLAFQLPVLSDLLTDDKACALYLSPTKALAADQLAALEELRLPGVRPAAYDGDTPLDERDWVRDHARFVLTNPDMLHWGVLPMHQRWARLLRRLRYVVIDECHSYRGVFGSHVAQVIRRLRRVAALYRSDPVFILASATVADPAEAASRLTGFDAREVVTISADSAPRAARRFVLWEPPLVRDEDTASTGDHQDGAPVRRSAPKEVARMLADLVAERVRTLAFVRSRRAAEQVALSARRRLERTDPDVADRVAAYRGGYLAEDRRLLEKALDSGDLLGVASTTALELGIDIAGLDATLIAGFPGTLASLWQQAGRAGRGGEDAAEALVVFVARDDPLDTYLVHHPAAVFGRPVEAAVTDPQNPYVLGPHLRCAAAEARLTDDDLALFGDPDHVRSVLADLVHAKLLRHRAQGWYHVLPHHPAIDVDLRGSGAGQVAIVEEATGRMLGTVDAAQAPSAVHPGAVHLHQGNSFVVDELDLEQGVALVHSENPDWITISRSLSSVTILGSPTLQRIRPGVRMFTAAVQVTEQVIAYQRQRHSGELMDLIPLEMPEHTLDTRAVIYTLDPELLLDNGITEDALPGALHAAEHAAIGLLPLFAGCDRWDIGGLSTNLHPDTGLPTVIVYDGQPGVAGFADRGAAVFRPWLEATREAITSCECRSGCPSCIQSPKCGNGNHPLFKDGAVTVLDLVLGTREEEEGASPW</sequence>
<dbReference type="InterPro" id="IPR018973">
    <property type="entry name" value="MZB"/>
</dbReference>
<evidence type="ECO:0000259" key="4">
    <source>
        <dbReference type="PROSITE" id="PS51192"/>
    </source>
</evidence>
<dbReference type="PANTHER" id="PTHR47957">
    <property type="entry name" value="ATP-DEPENDENT HELICASE HRQ1"/>
    <property type="match status" value="1"/>
</dbReference>
<dbReference type="InterPro" id="IPR022307">
    <property type="entry name" value="Helicase_put_actinobac"/>
</dbReference>
<dbReference type="GO" id="GO:0005524">
    <property type="term" value="F:ATP binding"/>
    <property type="evidence" value="ECO:0007669"/>
    <property type="project" value="UniProtKB-KW"/>
</dbReference>
<dbReference type="CDD" id="cd18797">
    <property type="entry name" value="SF2_C_Hrq"/>
    <property type="match status" value="1"/>
</dbReference>
<protein>
    <submittedName>
        <fullName evidence="6">DEAD/DEAH box helicase</fullName>
    </submittedName>
</protein>
<dbReference type="GO" id="GO:0006289">
    <property type="term" value="P:nucleotide-excision repair"/>
    <property type="evidence" value="ECO:0007669"/>
    <property type="project" value="TreeGrafter"/>
</dbReference>
<dbReference type="InterPro" id="IPR027417">
    <property type="entry name" value="P-loop_NTPase"/>
</dbReference>
<feature type="domain" description="Helicase ATP-binding" evidence="4">
    <location>
        <begin position="69"/>
        <end position="246"/>
    </location>
</feature>
<accession>A0AAU8DQQ0</accession>
<evidence type="ECO:0000259" key="5">
    <source>
        <dbReference type="PROSITE" id="PS51194"/>
    </source>
</evidence>
<feature type="region of interest" description="Disordered" evidence="3">
    <location>
        <begin position="272"/>
        <end position="291"/>
    </location>
</feature>
<evidence type="ECO:0000256" key="3">
    <source>
        <dbReference type="SAM" id="MobiDB-lite"/>
    </source>
</evidence>
<dbReference type="Pfam" id="PF00270">
    <property type="entry name" value="DEAD"/>
    <property type="match status" value="1"/>
</dbReference>
<dbReference type="Pfam" id="PF00271">
    <property type="entry name" value="Helicase_C"/>
    <property type="match status" value="1"/>
</dbReference>
<dbReference type="Pfam" id="PF09369">
    <property type="entry name" value="MZB"/>
    <property type="match status" value="1"/>
</dbReference>
<dbReference type="EMBL" id="CP159218">
    <property type="protein sequence ID" value="XCG64639.1"/>
    <property type="molecule type" value="Genomic_DNA"/>
</dbReference>
<organism evidence="6">
    <name type="scientific">Nakamurella sp. A5-74</name>
    <dbReference type="NCBI Taxonomy" id="3158264"/>
    <lineage>
        <taxon>Bacteria</taxon>
        <taxon>Bacillati</taxon>
        <taxon>Actinomycetota</taxon>
        <taxon>Actinomycetes</taxon>
        <taxon>Nakamurellales</taxon>
        <taxon>Nakamurellaceae</taxon>
        <taxon>Nakamurella</taxon>
    </lineage>
</organism>
<keyword evidence="1" id="KW-0547">Nucleotide-binding</keyword>
<dbReference type="InterPro" id="IPR014001">
    <property type="entry name" value="Helicase_ATP-bd"/>
</dbReference>
<evidence type="ECO:0000256" key="2">
    <source>
        <dbReference type="ARBA" id="ARBA00022840"/>
    </source>
</evidence>
<dbReference type="AlphaFoldDB" id="A0AAU8DQQ0"/>
<dbReference type="SMART" id="SM00490">
    <property type="entry name" value="HELICc"/>
    <property type="match status" value="1"/>
</dbReference>
<dbReference type="FunFam" id="3.40.50.300:FF:001137">
    <property type="entry name" value="DEAD/DEAH box helicase"/>
    <property type="match status" value="1"/>
</dbReference>
<keyword evidence="6" id="KW-0347">Helicase</keyword>
<keyword evidence="2" id="KW-0067">ATP-binding</keyword>
<dbReference type="NCBIfam" id="TIGR03817">
    <property type="entry name" value="DECH_helic"/>
    <property type="match status" value="1"/>
</dbReference>
<proteinExistence type="predicted"/>
<dbReference type="SMART" id="SM00487">
    <property type="entry name" value="DEXDc"/>
    <property type="match status" value="1"/>
</dbReference>
<gene>
    <name evidence="6" type="ORF">ABLG96_04745</name>
</gene>
<dbReference type="GO" id="GO:0036297">
    <property type="term" value="P:interstrand cross-link repair"/>
    <property type="evidence" value="ECO:0007669"/>
    <property type="project" value="TreeGrafter"/>
</dbReference>
<dbReference type="PROSITE" id="PS51192">
    <property type="entry name" value="HELICASE_ATP_BIND_1"/>
    <property type="match status" value="1"/>
</dbReference>
<dbReference type="InterPro" id="IPR001650">
    <property type="entry name" value="Helicase_C-like"/>
</dbReference>
<dbReference type="GO" id="GO:0003676">
    <property type="term" value="F:nucleic acid binding"/>
    <property type="evidence" value="ECO:0007669"/>
    <property type="project" value="InterPro"/>
</dbReference>
<dbReference type="CDD" id="cd17923">
    <property type="entry name" value="DEXHc_Hrq1-like"/>
    <property type="match status" value="1"/>
</dbReference>
<dbReference type="SUPFAM" id="SSF52540">
    <property type="entry name" value="P-loop containing nucleoside triphosphate hydrolases"/>
    <property type="match status" value="1"/>
</dbReference>
<dbReference type="RefSeq" id="WP_353650252.1">
    <property type="nucleotide sequence ID" value="NZ_CP159218.1"/>
</dbReference>
<dbReference type="InterPro" id="IPR011545">
    <property type="entry name" value="DEAD/DEAH_box_helicase_dom"/>
</dbReference>
<feature type="domain" description="Helicase C-terminal" evidence="5">
    <location>
        <begin position="297"/>
        <end position="452"/>
    </location>
</feature>
<dbReference type="GO" id="GO:0043138">
    <property type="term" value="F:3'-5' DNA helicase activity"/>
    <property type="evidence" value="ECO:0007669"/>
    <property type="project" value="TreeGrafter"/>
</dbReference>
<name>A0AAU8DQQ0_9ACTN</name>
<dbReference type="PROSITE" id="PS51194">
    <property type="entry name" value="HELICASE_CTER"/>
    <property type="match status" value="1"/>
</dbReference>
<dbReference type="InterPro" id="IPR055227">
    <property type="entry name" value="HRQ1_WHD"/>
</dbReference>
<dbReference type="PANTHER" id="PTHR47957:SF3">
    <property type="entry name" value="ATP-DEPENDENT HELICASE HRQ1"/>
    <property type="match status" value="1"/>
</dbReference>
<keyword evidence="6" id="KW-0378">Hydrolase</keyword>
<dbReference type="Pfam" id="PF22982">
    <property type="entry name" value="WHD_HRQ1"/>
    <property type="match status" value="1"/>
</dbReference>
<reference evidence="6" key="1">
    <citation type="submission" date="2024-05" db="EMBL/GenBank/DDBJ databases">
        <authorList>
            <person name="Cai S.Y."/>
            <person name="Jin L.M."/>
            <person name="Li H.R."/>
        </authorList>
    </citation>
    <scope>NUCLEOTIDE SEQUENCE</scope>
    <source>
        <strain evidence="6">A5-74</strain>
    </source>
</reference>
<evidence type="ECO:0000313" key="6">
    <source>
        <dbReference type="EMBL" id="XCG64639.1"/>
    </source>
</evidence>
<dbReference type="Gene3D" id="3.40.50.300">
    <property type="entry name" value="P-loop containing nucleotide triphosphate hydrolases"/>
    <property type="match status" value="2"/>
</dbReference>
<evidence type="ECO:0000256" key="1">
    <source>
        <dbReference type="ARBA" id="ARBA00022741"/>
    </source>
</evidence>